<reference evidence="3" key="1">
    <citation type="journal article" date="2020" name="mSystems">
        <title>Genome- and Community-Level Interaction Insights into Carbon Utilization and Element Cycling Functions of Hydrothermarchaeota in Hydrothermal Sediment.</title>
        <authorList>
            <person name="Zhou Z."/>
            <person name="Liu Y."/>
            <person name="Xu W."/>
            <person name="Pan J."/>
            <person name="Luo Z.H."/>
            <person name="Li M."/>
        </authorList>
    </citation>
    <scope>NUCLEOTIDE SEQUENCE [LARGE SCALE GENOMIC DNA]</scope>
    <source>
        <strain evidence="3">SpSt-34</strain>
    </source>
</reference>
<evidence type="ECO:0000259" key="2">
    <source>
        <dbReference type="Pfam" id="PF22747"/>
    </source>
</evidence>
<feature type="domain" description="DUF2089" evidence="2">
    <location>
        <begin position="8"/>
        <end position="39"/>
    </location>
</feature>
<proteinExistence type="predicted"/>
<dbReference type="Pfam" id="PF22747">
    <property type="entry name" value="Zn_ribbon_DUF2089"/>
    <property type="match status" value="1"/>
</dbReference>
<comment type="caution">
    <text evidence="3">The sequence shown here is derived from an EMBL/GenBank/DDBJ whole genome shotgun (WGS) entry which is preliminary data.</text>
</comment>
<evidence type="ECO:0000313" key="3">
    <source>
        <dbReference type="EMBL" id="HEN28703.1"/>
    </source>
</evidence>
<sequence length="120" mass="13840">MAKLPTRCPGCGTKLIIKTLECPSCKARIEGNFEIPMFCDLDDKDLEMLYLFLKTRGNLSEVAKILKISYPTARQRFEEFLRKIGVEPAYSKDKITEILEQLERGEITPEEAEKRIRSLK</sequence>
<protein>
    <submittedName>
        <fullName evidence="3">DUF2089 domain-containing protein</fullName>
    </submittedName>
</protein>
<dbReference type="Pfam" id="PF09862">
    <property type="entry name" value="DUF2089"/>
    <property type="match status" value="1"/>
</dbReference>
<gene>
    <name evidence="3" type="ORF">ENQ77_08710</name>
</gene>
<dbReference type="InterPro" id="IPR018658">
    <property type="entry name" value="DUF2089"/>
</dbReference>
<dbReference type="EMBL" id="DSOL01000250">
    <property type="protein sequence ID" value="HEN28703.1"/>
    <property type="molecule type" value="Genomic_DNA"/>
</dbReference>
<feature type="domain" description="DUF2089" evidence="1">
    <location>
        <begin position="41"/>
        <end position="86"/>
    </location>
</feature>
<evidence type="ECO:0000259" key="1">
    <source>
        <dbReference type="Pfam" id="PF09862"/>
    </source>
</evidence>
<accession>A0A7C2K650</accession>
<name>A0A7C2K650_UNCW3</name>
<organism evidence="3">
    <name type="scientific">candidate division WOR-3 bacterium</name>
    <dbReference type="NCBI Taxonomy" id="2052148"/>
    <lineage>
        <taxon>Bacteria</taxon>
        <taxon>Bacteria division WOR-3</taxon>
    </lineage>
</organism>
<dbReference type="AlphaFoldDB" id="A0A7C2K650"/>
<dbReference type="InterPro" id="IPR053957">
    <property type="entry name" value="DUF2089_Zn_ribbon"/>
</dbReference>